<keyword evidence="3" id="KW-1185">Reference proteome</keyword>
<sequence>MRTLHALQREMLVLVVDYGDPCGQDIKRELEAYHDAEIRSEQLYHHLDSLCERGFVEKRHADGRTNAYVVTEAGSRWLERQRHWVAEHVGPAPLDEGS</sequence>
<dbReference type="Proteomes" id="UP000608850">
    <property type="component" value="Unassembled WGS sequence"/>
</dbReference>
<dbReference type="InterPro" id="IPR036388">
    <property type="entry name" value="WH-like_DNA-bd_sf"/>
</dbReference>
<comment type="caution">
    <text evidence="2">The sequence shown here is derived from an EMBL/GenBank/DDBJ whole genome shotgun (WGS) entry which is preliminary data.</text>
</comment>
<dbReference type="EMBL" id="BMOQ01000007">
    <property type="protein sequence ID" value="GGN22549.1"/>
    <property type="molecule type" value="Genomic_DNA"/>
</dbReference>
<evidence type="ECO:0000313" key="2">
    <source>
        <dbReference type="EMBL" id="GGN22549.1"/>
    </source>
</evidence>
<protein>
    <recommendedName>
        <fullName evidence="1">Transcription regulator PadR N-terminal domain-containing protein</fullName>
    </recommendedName>
</protein>
<feature type="domain" description="Transcription regulator PadR N-terminal" evidence="1">
    <location>
        <begin position="17"/>
        <end position="79"/>
    </location>
</feature>
<proteinExistence type="predicted"/>
<evidence type="ECO:0000259" key="1">
    <source>
        <dbReference type="Pfam" id="PF03551"/>
    </source>
</evidence>
<dbReference type="InterPro" id="IPR036390">
    <property type="entry name" value="WH_DNA-bd_sf"/>
</dbReference>
<organism evidence="2 3">
    <name type="scientific">Halarchaeum nitratireducens</name>
    <dbReference type="NCBI Taxonomy" id="489913"/>
    <lineage>
        <taxon>Archaea</taxon>
        <taxon>Methanobacteriati</taxon>
        <taxon>Methanobacteriota</taxon>
        <taxon>Stenosarchaea group</taxon>
        <taxon>Halobacteria</taxon>
        <taxon>Halobacteriales</taxon>
        <taxon>Halobacteriaceae</taxon>
    </lineage>
</organism>
<gene>
    <name evidence="2" type="ORF">GCM10009021_25100</name>
</gene>
<dbReference type="AlphaFoldDB" id="A0A830GE25"/>
<dbReference type="RefSeq" id="WP_188879380.1">
    <property type="nucleotide sequence ID" value="NZ_BMOQ01000007.1"/>
</dbReference>
<dbReference type="OrthoDB" id="254610at2157"/>
<reference evidence="2 3" key="1">
    <citation type="journal article" date="2019" name="Int. J. Syst. Evol. Microbiol.">
        <title>The Global Catalogue of Microorganisms (GCM) 10K type strain sequencing project: providing services to taxonomists for standard genome sequencing and annotation.</title>
        <authorList>
            <consortium name="The Broad Institute Genomics Platform"/>
            <consortium name="The Broad Institute Genome Sequencing Center for Infectious Disease"/>
            <person name="Wu L."/>
            <person name="Ma J."/>
        </authorList>
    </citation>
    <scope>NUCLEOTIDE SEQUENCE [LARGE SCALE GENOMIC DNA]</scope>
    <source>
        <strain evidence="2 3">JCM 16331</strain>
    </source>
</reference>
<evidence type="ECO:0000313" key="3">
    <source>
        <dbReference type="Proteomes" id="UP000608850"/>
    </source>
</evidence>
<dbReference type="Gene3D" id="1.10.10.10">
    <property type="entry name" value="Winged helix-like DNA-binding domain superfamily/Winged helix DNA-binding domain"/>
    <property type="match status" value="1"/>
</dbReference>
<name>A0A830GE25_9EURY</name>
<dbReference type="SUPFAM" id="SSF46785">
    <property type="entry name" value="Winged helix' DNA-binding domain"/>
    <property type="match status" value="1"/>
</dbReference>
<dbReference type="Pfam" id="PF03551">
    <property type="entry name" value="PadR"/>
    <property type="match status" value="1"/>
</dbReference>
<dbReference type="InterPro" id="IPR005149">
    <property type="entry name" value="Tscrpt_reg_PadR_N"/>
</dbReference>
<accession>A0A830GE25</accession>